<sequence length="55" mass="6272">GIVIQYADKIPFIGKLPGDIAIERPNVKFYFPITTSILLSLLISLILYLFNRFKS</sequence>
<dbReference type="Proteomes" id="UP000772618">
    <property type="component" value="Unassembled WGS sequence"/>
</dbReference>
<dbReference type="Pfam" id="PF11146">
    <property type="entry name" value="DUF2905"/>
    <property type="match status" value="1"/>
</dbReference>
<dbReference type="PANTHER" id="PTHR36443">
    <property type="entry name" value="BSR5223 PROTEIN"/>
    <property type="match status" value="1"/>
</dbReference>
<feature type="transmembrane region" description="Helical" evidence="1">
    <location>
        <begin position="29"/>
        <end position="50"/>
    </location>
</feature>
<keyword evidence="3" id="KW-1185">Reference proteome</keyword>
<proteinExistence type="predicted"/>
<dbReference type="InterPro" id="IPR021320">
    <property type="entry name" value="DUF2905"/>
</dbReference>
<comment type="caution">
    <text evidence="2">The sequence shown here is derived from an EMBL/GenBank/DDBJ whole genome shotgun (WGS) entry which is preliminary data.</text>
</comment>
<gene>
    <name evidence="2" type="ORF">KK060_23110</name>
</gene>
<evidence type="ECO:0000256" key="1">
    <source>
        <dbReference type="SAM" id="Phobius"/>
    </source>
</evidence>
<organism evidence="2 3">
    <name type="scientific">Chryseosolibacter indicus</name>
    <dbReference type="NCBI Taxonomy" id="2782351"/>
    <lineage>
        <taxon>Bacteria</taxon>
        <taxon>Pseudomonadati</taxon>
        <taxon>Bacteroidota</taxon>
        <taxon>Cytophagia</taxon>
        <taxon>Cytophagales</taxon>
        <taxon>Chryseotaleaceae</taxon>
        <taxon>Chryseosolibacter</taxon>
    </lineage>
</organism>
<accession>A0ABS5VXQ5</accession>
<keyword evidence="1" id="KW-1133">Transmembrane helix</keyword>
<evidence type="ECO:0000313" key="3">
    <source>
        <dbReference type="Proteomes" id="UP000772618"/>
    </source>
</evidence>
<keyword evidence="1" id="KW-0472">Membrane</keyword>
<name>A0ABS5VXQ5_9BACT</name>
<reference evidence="2 3" key="1">
    <citation type="submission" date="2021-05" db="EMBL/GenBank/DDBJ databases">
        <title>A Polyphasic approach of four new species of the genus Ohtaekwangia: Ohtaekwangia histidinii sp. nov., Ohtaekwangia cretensis sp. nov., Ohtaekwangia indiensis sp. nov., Ohtaekwangia reichenbachii sp. nov. from diverse environment.</title>
        <authorList>
            <person name="Octaviana S."/>
        </authorList>
    </citation>
    <scope>NUCLEOTIDE SEQUENCE [LARGE SCALE GENOMIC DNA]</scope>
    <source>
        <strain evidence="2 3">PWU20</strain>
    </source>
</reference>
<keyword evidence="1" id="KW-0812">Transmembrane</keyword>
<dbReference type="EMBL" id="JAHESD010000089">
    <property type="protein sequence ID" value="MBT1706197.1"/>
    <property type="molecule type" value="Genomic_DNA"/>
</dbReference>
<dbReference type="PANTHER" id="PTHR36443:SF1">
    <property type="entry name" value="BSR5223 PROTEIN"/>
    <property type="match status" value="1"/>
</dbReference>
<evidence type="ECO:0000313" key="2">
    <source>
        <dbReference type="EMBL" id="MBT1706197.1"/>
    </source>
</evidence>
<protein>
    <submittedName>
        <fullName evidence="2">DUF2905 family protein</fullName>
    </submittedName>
</protein>
<feature type="non-terminal residue" evidence="2">
    <location>
        <position position="1"/>
    </location>
</feature>